<dbReference type="SUPFAM" id="SSF53335">
    <property type="entry name" value="S-adenosyl-L-methionine-dependent methyltransferases"/>
    <property type="match status" value="1"/>
</dbReference>
<proteinExistence type="predicted"/>
<dbReference type="InterPro" id="IPR029063">
    <property type="entry name" value="SAM-dependent_MTases_sf"/>
</dbReference>
<dbReference type="PANTHER" id="PTHR43861:SF6">
    <property type="entry name" value="METHYLTRANSFERASE TYPE 11"/>
    <property type="match status" value="1"/>
</dbReference>
<dbReference type="CDD" id="cd02440">
    <property type="entry name" value="AdoMet_MTases"/>
    <property type="match status" value="1"/>
</dbReference>
<evidence type="ECO:0000313" key="1">
    <source>
        <dbReference type="EMBL" id="GGE40827.1"/>
    </source>
</evidence>
<evidence type="ECO:0000313" key="2">
    <source>
        <dbReference type="Proteomes" id="UP000599179"/>
    </source>
</evidence>
<name>A0ABQ1SK54_9FLAO</name>
<dbReference type="RefSeq" id="WP_188459098.1">
    <property type="nucleotide sequence ID" value="NZ_BMGM01000009.1"/>
</dbReference>
<dbReference type="GO" id="GO:0032259">
    <property type="term" value="P:methylation"/>
    <property type="evidence" value="ECO:0007669"/>
    <property type="project" value="UniProtKB-KW"/>
</dbReference>
<accession>A0ABQ1SK54</accession>
<gene>
    <name evidence="1" type="ORF">GCM10010832_21150</name>
</gene>
<dbReference type="EMBL" id="BMGM01000009">
    <property type="protein sequence ID" value="GGE40827.1"/>
    <property type="molecule type" value="Genomic_DNA"/>
</dbReference>
<dbReference type="GO" id="GO:0008168">
    <property type="term" value="F:methyltransferase activity"/>
    <property type="evidence" value="ECO:0007669"/>
    <property type="project" value="UniProtKB-KW"/>
</dbReference>
<dbReference type="Gene3D" id="3.40.50.150">
    <property type="entry name" value="Vaccinia Virus protein VP39"/>
    <property type="match status" value="1"/>
</dbReference>
<reference evidence="2" key="1">
    <citation type="journal article" date="2019" name="Int. J. Syst. Evol. Microbiol.">
        <title>The Global Catalogue of Microorganisms (GCM) 10K type strain sequencing project: providing services to taxonomists for standard genome sequencing and annotation.</title>
        <authorList>
            <consortium name="The Broad Institute Genomics Platform"/>
            <consortium name="The Broad Institute Genome Sequencing Center for Infectious Disease"/>
            <person name="Wu L."/>
            <person name="Ma J."/>
        </authorList>
    </citation>
    <scope>NUCLEOTIDE SEQUENCE [LARGE SCALE GENOMIC DNA]</scope>
    <source>
        <strain evidence="2">CGMCC 1.12931</strain>
    </source>
</reference>
<organism evidence="1 2">
    <name type="scientific">Psychroflexus planctonicus</name>
    <dbReference type="NCBI Taxonomy" id="1526575"/>
    <lineage>
        <taxon>Bacteria</taxon>
        <taxon>Pseudomonadati</taxon>
        <taxon>Bacteroidota</taxon>
        <taxon>Flavobacteriia</taxon>
        <taxon>Flavobacteriales</taxon>
        <taxon>Flavobacteriaceae</taxon>
        <taxon>Psychroflexus</taxon>
    </lineage>
</organism>
<sequence length="277" mass="32758">MKKNSFSVKDHFKTQEVFQLKWNEKWDCYETFPKPDLKEIGKYYESDNYISHQEKSKSVKDLVYNWVRNYMLKTKINWIEKEVNSKKKLLDFGCGVGGFVRRANEKGFKAIGIEPNEKARNLAKDNQLEVYSDLNEIKEKKFDVITLWHVLEHLHQPSEFLKEINNSLTENGKLFIAVPNFKSYDAVQYKEFWAAFDVPRHLYHFSRKSISILAEHNGFSLKKTYPLKFDSYYVSMLSEKYKTGSSGFKWIWQGFKSNYKAEKNGEWSGLVFVLQKG</sequence>
<keyword evidence="1" id="KW-0808">Transferase</keyword>
<dbReference type="Proteomes" id="UP000599179">
    <property type="component" value="Unassembled WGS sequence"/>
</dbReference>
<keyword evidence="1" id="KW-0489">Methyltransferase</keyword>
<protein>
    <submittedName>
        <fullName evidence="1">Methyltransferase</fullName>
    </submittedName>
</protein>
<comment type="caution">
    <text evidence="1">The sequence shown here is derived from an EMBL/GenBank/DDBJ whole genome shotgun (WGS) entry which is preliminary data.</text>
</comment>
<dbReference type="Pfam" id="PF13489">
    <property type="entry name" value="Methyltransf_23"/>
    <property type="match status" value="1"/>
</dbReference>
<keyword evidence="2" id="KW-1185">Reference proteome</keyword>
<dbReference type="PANTHER" id="PTHR43861">
    <property type="entry name" value="TRANS-ACONITATE 2-METHYLTRANSFERASE-RELATED"/>
    <property type="match status" value="1"/>
</dbReference>